<dbReference type="AlphaFoldDB" id="A0AAD2TQL9"/>
<gene>
    <name evidence="1" type="ORF">HMPREF1059_01821</name>
</gene>
<sequence>MQDAISRSREIVYGDDFTLMCMLDSIETHHFRHLVLAYACSFAVSCLK</sequence>
<organism evidence="1 2">
    <name type="scientific">Parabacteroides distasonis CL09T03C24</name>
    <dbReference type="NCBI Taxonomy" id="999417"/>
    <lineage>
        <taxon>Bacteria</taxon>
        <taxon>Pseudomonadati</taxon>
        <taxon>Bacteroidota</taxon>
        <taxon>Bacteroidia</taxon>
        <taxon>Bacteroidales</taxon>
        <taxon>Tannerellaceae</taxon>
        <taxon>Parabacteroides</taxon>
    </lineage>
</organism>
<accession>A0AAD2TQL9</accession>
<proteinExistence type="predicted"/>
<reference evidence="1 2" key="1">
    <citation type="submission" date="2012-02" db="EMBL/GenBank/DDBJ databases">
        <title>The Genome Sequence of Parabacteroides distasonis CL09T03C24.</title>
        <authorList>
            <consortium name="The Broad Institute Genome Sequencing Platform"/>
            <person name="Earl A."/>
            <person name="Ward D."/>
            <person name="Feldgarden M."/>
            <person name="Gevers D."/>
            <person name="Zitomersky N.L."/>
            <person name="Coyne M.J."/>
            <person name="Comstock L.E."/>
            <person name="Young S.K."/>
            <person name="Zeng Q."/>
            <person name="Gargeya S."/>
            <person name="Fitzgerald M."/>
            <person name="Haas B."/>
            <person name="Abouelleil A."/>
            <person name="Alvarado L."/>
            <person name="Arachchi H.M."/>
            <person name="Berlin A."/>
            <person name="Chapman S.B."/>
            <person name="Gearin G."/>
            <person name="Goldberg J."/>
            <person name="Griggs A."/>
            <person name="Gujja S."/>
            <person name="Hansen M."/>
            <person name="Heiman D."/>
            <person name="Howarth C."/>
            <person name="Larimer J."/>
            <person name="Lui A."/>
            <person name="MacDonald P.J.P."/>
            <person name="McCowen C."/>
            <person name="Montmayeur A."/>
            <person name="Murphy C."/>
            <person name="Neiman D."/>
            <person name="Pearson M."/>
            <person name="Priest M."/>
            <person name="Roberts A."/>
            <person name="Saif S."/>
            <person name="Shea T."/>
            <person name="Sisk P."/>
            <person name="Stolte C."/>
            <person name="Sykes S."/>
            <person name="Wortman J."/>
            <person name="Nusbaum C."/>
            <person name="Birren B."/>
        </authorList>
    </citation>
    <scope>NUCLEOTIDE SEQUENCE [LARGE SCALE GENOMIC DNA]</scope>
    <source>
        <strain evidence="1 2">CL09T03C24</strain>
    </source>
</reference>
<name>A0AAD2TQL9_PARDI</name>
<dbReference type="EMBL" id="AGZN01000017">
    <property type="protein sequence ID" value="EKN27996.1"/>
    <property type="molecule type" value="Genomic_DNA"/>
</dbReference>
<protein>
    <submittedName>
        <fullName evidence="1">Uncharacterized protein</fullName>
    </submittedName>
</protein>
<dbReference type="Proteomes" id="UP000006262">
    <property type="component" value="Unassembled WGS sequence"/>
</dbReference>
<evidence type="ECO:0000313" key="2">
    <source>
        <dbReference type="Proteomes" id="UP000006262"/>
    </source>
</evidence>
<evidence type="ECO:0000313" key="1">
    <source>
        <dbReference type="EMBL" id="EKN27996.1"/>
    </source>
</evidence>
<comment type="caution">
    <text evidence="1">The sequence shown here is derived from an EMBL/GenBank/DDBJ whole genome shotgun (WGS) entry which is preliminary data.</text>
</comment>